<proteinExistence type="predicted"/>
<dbReference type="Proteomes" id="UP001498501">
    <property type="component" value="Unassembled WGS sequence"/>
</dbReference>
<reference evidence="1 2" key="1">
    <citation type="submission" date="2024-03" db="EMBL/GenBank/DDBJ databases">
        <title>Cross-transmission of Acinetobacter junii carrying blaOXA-58 in a neonatal intensive care unit.</title>
        <authorList>
            <person name="Bour M."/>
            <person name="Potron A."/>
            <person name="Lecointe D."/>
        </authorList>
    </citation>
    <scope>NUCLEOTIDE SEQUENCE [LARGE SCALE GENOMIC DNA]</scope>
    <source>
        <strain evidence="1 2">21A3096 case 1</strain>
    </source>
</reference>
<evidence type="ECO:0008006" key="3">
    <source>
        <dbReference type="Google" id="ProtNLM"/>
    </source>
</evidence>
<dbReference type="EMBL" id="JBBMLE010000139">
    <property type="protein sequence ID" value="MEK0254134.1"/>
    <property type="molecule type" value="Genomic_DNA"/>
</dbReference>
<evidence type="ECO:0000313" key="1">
    <source>
        <dbReference type="EMBL" id="MEK0254134.1"/>
    </source>
</evidence>
<accession>A0ABU8ZL67</accession>
<comment type="caution">
    <text evidence="1">The sequence shown here is derived from an EMBL/GenBank/DDBJ whole genome shotgun (WGS) entry which is preliminary data.</text>
</comment>
<gene>
    <name evidence="1" type="ORF">WM018_17085</name>
</gene>
<name>A0ABU8ZL67_ACIJU</name>
<sequence>MNKLEEKRCHQIIHTAAVAAAGGNLIPVPGLGVATDIIAMTAMTMSLAAVFGGNLSQEAAKGLTVLTLKRTILKQPMKVVAKELSKFIPGAGQVVAPAMTLALIEATGWSIAKDLEKKFK</sequence>
<evidence type="ECO:0000313" key="2">
    <source>
        <dbReference type="Proteomes" id="UP001498501"/>
    </source>
</evidence>
<keyword evidence="2" id="KW-1185">Reference proteome</keyword>
<dbReference type="RefSeq" id="WP_340475816.1">
    <property type="nucleotide sequence ID" value="NZ_JBBMLE010000139.1"/>
</dbReference>
<protein>
    <recommendedName>
        <fullName evidence="3">DUF697 domain-containing protein</fullName>
    </recommendedName>
</protein>
<organism evidence="1 2">
    <name type="scientific">Acinetobacter junii</name>
    <dbReference type="NCBI Taxonomy" id="40215"/>
    <lineage>
        <taxon>Bacteria</taxon>
        <taxon>Pseudomonadati</taxon>
        <taxon>Pseudomonadota</taxon>
        <taxon>Gammaproteobacteria</taxon>
        <taxon>Moraxellales</taxon>
        <taxon>Moraxellaceae</taxon>
        <taxon>Acinetobacter</taxon>
    </lineage>
</organism>